<reference evidence="4" key="2">
    <citation type="submission" date="2013-12" db="EMBL/GenBank/DDBJ databases">
        <authorList>
            <person name="Yu Y."/>
            <person name="Lee S."/>
            <person name="de Baynast K."/>
            <person name="Wissotski M."/>
            <person name="Liu L."/>
            <person name="Talag J."/>
            <person name="Goicoechea J."/>
            <person name="Angelova A."/>
            <person name="Jetty R."/>
            <person name="Kudrna D."/>
            <person name="Golser W."/>
            <person name="Rivera L."/>
            <person name="Zhang J."/>
            <person name="Wing R."/>
        </authorList>
    </citation>
    <scope>NUCLEOTIDE SEQUENCE</scope>
</reference>
<feature type="signal peptide" evidence="1">
    <location>
        <begin position="1"/>
        <end position="23"/>
    </location>
</feature>
<reference evidence="3 4" key="1">
    <citation type="submission" date="2012-08" db="EMBL/GenBank/DDBJ databases">
        <title>Oryza genome evolution.</title>
        <authorList>
            <person name="Wing R.A."/>
        </authorList>
    </citation>
    <scope>NUCLEOTIDE SEQUENCE</scope>
</reference>
<name>A0A0D9VX89_9ORYZ</name>
<dbReference type="EnsemblPlants" id="LPERR03G23930.1">
    <property type="protein sequence ID" value="LPERR03G23930.1"/>
    <property type="gene ID" value="LPERR03G23930"/>
</dbReference>
<dbReference type="Proteomes" id="UP000032180">
    <property type="component" value="Chromosome 3"/>
</dbReference>
<dbReference type="InterPro" id="IPR036312">
    <property type="entry name" value="Bifun_inhib/LTP/seed_sf"/>
</dbReference>
<dbReference type="Gene3D" id="1.10.110.10">
    <property type="entry name" value="Plant lipid-transfer and hydrophobic proteins"/>
    <property type="match status" value="1"/>
</dbReference>
<reference evidence="3" key="3">
    <citation type="submission" date="2015-04" db="UniProtKB">
        <authorList>
            <consortium name="EnsemblPlants"/>
        </authorList>
    </citation>
    <scope>IDENTIFICATION</scope>
</reference>
<keyword evidence="4" id="KW-1185">Reference proteome</keyword>
<dbReference type="Pfam" id="PF14368">
    <property type="entry name" value="LTP_2"/>
    <property type="match status" value="1"/>
</dbReference>
<proteinExistence type="predicted"/>
<accession>A0A0D9VX89</accession>
<protein>
    <recommendedName>
        <fullName evidence="2">Bifunctional inhibitor/plant lipid transfer protein/seed storage helical domain-containing protein</fullName>
    </recommendedName>
</protein>
<dbReference type="STRING" id="77586.A0A0D9VX89"/>
<sequence>MERCHHHHLLLGVLLLAAGAAEGIAEAQAAPQQQPRETAAVVDARCELYAVATQLALHCLPAADADTDATPAAPVDAQCCSTVSYAVHLDSGFRCLCAAAAQQQLVIGGLSSARLLALYASCGGRRPVDSRLAAACAAMARSGDVSAEACDPANLADQVTRYCGRSPDAPPTAQCCEPVVATVDLAGGGEPSCLCRELAEPRLVVAGAAMNATGLLAMYTACGGLRAVGADVTDGCIHPRTRSTTAAKMISAAYP</sequence>
<evidence type="ECO:0000259" key="2">
    <source>
        <dbReference type="Pfam" id="PF14368"/>
    </source>
</evidence>
<feature type="chain" id="PRO_5002347950" description="Bifunctional inhibitor/plant lipid transfer protein/seed storage helical domain-containing protein" evidence="1">
    <location>
        <begin position="24"/>
        <end position="255"/>
    </location>
</feature>
<feature type="domain" description="Bifunctional inhibitor/plant lipid transfer protein/seed storage helical" evidence="2">
    <location>
        <begin position="30"/>
        <end position="128"/>
    </location>
</feature>
<dbReference type="Gramene" id="LPERR03G23930.1">
    <property type="protein sequence ID" value="LPERR03G23930.1"/>
    <property type="gene ID" value="LPERR03G23930"/>
</dbReference>
<organism evidence="3 4">
    <name type="scientific">Leersia perrieri</name>
    <dbReference type="NCBI Taxonomy" id="77586"/>
    <lineage>
        <taxon>Eukaryota</taxon>
        <taxon>Viridiplantae</taxon>
        <taxon>Streptophyta</taxon>
        <taxon>Embryophyta</taxon>
        <taxon>Tracheophyta</taxon>
        <taxon>Spermatophyta</taxon>
        <taxon>Magnoliopsida</taxon>
        <taxon>Liliopsida</taxon>
        <taxon>Poales</taxon>
        <taxon>Poaceae</taxon>
        <taxon>BOP clade</taxon>
        <taxon>Oryzoideae</taxon>
        <taxon>Oryzeae</taxon>
        <taxon>Oryzinae</taxon>
        <taxon>Leersia</taxon>
    </lineage>
</organism>
<keyword evidence="1" id="KW-0732">Signal</keyword>
<evidence type="ECO:0000313" key="3">
    <source>
        <dbReference type="EnsemblPlants" id="LPERR03G23930.1"/>
    </source>
</evidence>
<evidence type="ECO:0000256" key="1">
    <source>
        <dbReference type="SAM" id="SignalP"/>
    </source>
</evidence>
<evidence type="ECO:0000313" key="4">
    <source>
        <dbReference type="Proteomes" id="UP000032180"/>
    </source>
</evidence>
<dbReference type="AlphaFoldDB" id="A0A0D9VX89"/>
<dbReference type="InterPro" id="IPR016140">
    <property type="entry name" value="Bifunc_inhib/LTP/seed_store"/>
</dbReference>
<dbReference type="SUPFAM" id="SSF47699">
    <property type="entry name" value="Bifunctional inhibitor/lipid-transfer protein/seed storage 2S albumin"/>
    <property type="match status" value="1"/>
</dbReference>
<dbReference type="HOGENOM" id="CLU_1117174_0_0_1"/>